<dbReference type="FunFam" id="3.40.50.410:FF:000042">
    <property type="entry name" value="Copine 4"/>
    <property type="match status" value="1"/>
</dbReference>
<keyword evidence="7" id="KW-0479">Metal-binding</keyword>
<dbReference type="GeneID" id="109473940"/>
<protein>
    <submittedName>
        <fullName evidence="16 17">Copine-3-like isoform X1</fullName>
    </submittedName>
</protein>
<feature type="domain" description="VWFA" evidence="14">
    <location>
        <begin position="295"/>
        <end position="516"/>
    </location>
</feature>
<keyword evidence="8" id="KW-0677">Repeat</keyword>
<evidence type="ECO:0000256" key="4">
    <source>
        <dbReference type="ARBA" id="ARBA00009048"/>
    </source>
</evidence>
<keyword evidence="6" id="KW-0963">Cytoplasm</keyword>
<dbReference type="CDD" id="cd01459">
    <property type="entry name" value="vWA_copine_like"/>
    <property type="match status" value="1"/>
</dbReference>
<dbReference type="Pfam" id="PF00168">
    <property type="entry name" value="C2"/>
    <property type="match status" value="2"/>
</dbReference>
<feature type="compositionally biased region" description="Pro residues" evidence="12">
    <location>
        <begin position="544"/>
        <end position="555"/>
    </location>
</feature>
<dbReference type="InterPro" id="IPR036465">
    <property type="entry name" value="vWFA_dom_sf"/>
</dbReference>
<evidence type="ECO:0000256" key="9">
    <source>
        <dbReference type="ARBA" id="ARBA00022837"/>
    </source>
</evidence>
<dbReference type="PROSITE" id="PS50004">
    <property type="entry name" value="C2"/>
    <property type="match status" value="2"/>
</dbReference>
<dbReference type="Pfam" id="PF07002">
    <property type="entry name" value="Copine"/>
    <property type="match status" value="1"/>
</dbReference>
<feature type="domain" description="C2" evidence="13">
    <location>
        <begin position="1"/>
        <end position="121"/>
    </location>
</feature>
<evidence type="ECO:0000256" key="10">
    <source>
        <dbReference type="ARBA" id="ARBA00023136"/>
    </source>
</evidence>
<keyword evidence="9" id="KW-0106">Calcium</keyword>
<dbReference type="FunFam" id="2.60.40.150:FF:000083">
    <property type="entry name" value="Copine 4"/>
    <property type="match status" value="1"/>
</dbReference>
<evidence type="ECO:0000313" key="15">
    <source>
        <dbReference type="Proteomes" id="UP000515135"/>
    </source>
</evidence>
<name>A0A6P4Z6Y0_BRABE</name>
<dbReference type="InterPro" id="IPR035892">
    <property type="entry name" value="C2_domain_sf"/>
</dbReference>
<gene>
    <name evidence="16 17" type="primary">LOC109473940</name>
</gene>
<feature type="domain" description="C2" evidence="13">
    <location>
        <begin position="130"/>
        <end position="252"/>
    </location>
</feature>
<dbReference type="InterPro" id="IPR002035">
    <property type="entry name" value="VWF_A"/>
</dbReference>
<dbReference type="Gene3D" id="2.60.40.150">
    <property type="entry name" value="C2 domain"/>
    <property type="match status" value="2"/>
</dbReference>
<evidence type="ECO:0000259" key="14">
    <source>
        <dbReference type="PROSITE" id="PS50234"/>
    </source>
</evidence>
<dbReference type="GO" id="GO:0005544">
    <property type="term" value="F:calcium-dependent phospholipid binding"/>
    <property type="evidence" value="ECO:0007669"/>
    <property type="project" value="InterPro"/>
</dbReference>
<dbReference type="SUPFAM" id="SSF49562">
    <property type="entry name" value="C2 domain (Calcium/lipid-binding domain, CaLB)"/>
    <property type="match status" value="2"/>
</dbReference>
<dbReference type="Gene3D" id="3.40.50.410">
    <property type="entry name" value="von Willebrand factor, type A domain"/>
    <property type="match status" value="1"/>
</dbReference>
<dbReference type="GO" id="GO:0005886">
    <property type="term" value="C:plasma membrane"/>
    <property type="evidence" value="ECO:0007669"/>
    <property type="project" value="UniProtKB-SubCell"/>
</dbReference>
<evidence type="ECO:0000256" key="3">
    <source>
        <dbReference type="ARBA" id="ARBA00004496"/>
    </source>
</evidence>
<evidence type="ECO:0000256" key="12">
    <source>
        <dbReference type="SAM" id="MobiDB-lite"/>
    </source>
</evidence>
<evidence type="ECO:0000256" key="6">
    <source>
        <dbReference type="ARBA" id="ARBA00022490"/>
    </source>
</evidence>
<dbReference type="GO" id="GO:0071277">
    <property type="term" value="P:cellular response to calcium ion"/>
    <property type="evidence" value="ECO:0007669"/>
    <property type="project" value="UniProtKB-ARBA"/>
</dbReference>
<keyword evidence="10" id="KW-0472">Membrane</keyword>
<dbReference type="RefSeq" id="XP_019629680.1">
    <property type="nucleotide sequence ID" value="XM_019774121.1"/>
</dbReference>
<evidence type="ECO:0000313" key="16">
    <source>
        <dbReference type="RefSeq" id="XP_019629679.1"/>
    </source>
</evidence>
<evidence type="ECO:0000256" key="2">
    <source>
        <dbReference type="ARBA" id="ARBA00004236"/>
    </source>
</evidence>
<dbReference type="Proteomes" id="UP000515135">
    <property type="component" value="Unplaced"/>
</dbReference>
<dbReference type="GO" id="GO:0005634">
    <property type="term" value="C:nucleus"/>
    <property type="evidence" value="ECO:0007669"/>
    <property type="project" value="UniProtKB-SubCell"/>
</dbReference>
<sequence>MPPIGAPPPVNPASKVELRVSCASLLDKDALSKSDPICRLKMFQGGHWYETGRTEHIMNTLNPTFARPFTVDYYFEEVQKMRFEVFDIDNATATLDDDDFLGYMECTLGQVVSNKTYTQPLLLKEGKRAGKGSITVTAEELAGTSEHVHLTFFARKLDNKDFFSKSDPYLEIYRCDYASQQMVYRTEVVKNNLNPKWKPFKVNMQTLCDRDFDKKLLFKCYDWDSDGSHDFIGQFETTYRQMSQAVGSPVEYPCINPKKAKKKSYKNSGVITLQSLKVVKEYSFLDYIMAGCQINFTVGVDFTASNGDPRQTTSLHYINPYAPNEYTKALIAVGEVVQDYDSDKLFPALGFGAKIPPHFQVSHEFPLNFNVQNPFCAGVQGIVEAYQNALRQVQLYGPTNIAPIIKHVARFAQAEQQKGGGAQNYYVLLLLTDGVITDMADTREAIVRASHLPMSIIIVGVGDADFTDMEVLDGDDGLLKSPRGEPVKRDIVQFVPFRQFKTAPAGALSKHVLAEVPTQLTQYFGSLNIPPNPPKAAPFQVPGTVPPEAPAPPQQ</sequence>
<organism evidence="15 16">
    <name type="scientific">Branchiostoma belcheri</name>
    <name type="common">Amphioxus</name>
    <dbReference type="NCBI Taxonomy" id="7741"/>
    <lineage>
        <taxon>Eukaryota</taxon>
        <taxon>Metazoa</taxon>
        <taxon>Chordata</taxon>
        <taxon>Cephalochordata</taxon>
        <taxon>Leptocardii</taxon>
        <taxon>Amphioxiformes</taxon>
        <taxon>Branchiostomatidae</taxon>
        <taxon>Branchiostoma</taxon>
    </lineage>
</organism>
<comment type="subcellular location">
    <subcellularLocation>
        <location evidence="2">Cell membrane</location>
    </subcellularLocation>
    <subcellularLocation>
        <location evidence="3">Cytoplasm</location>
    </subcellularLocation>
    <subcellularLocation>
        <location evidence="1">Nucleus</location>
    </subcellularLocation>
</comment>
<dbReference type="KEGG" id="bbel:109473940"/>
<comment type="similarity">
    <text evidence="4">Belongs to the copine family.</text>
</comment>
<keyword evidence="11" id="KW-0539">Nucleus</keyword>
<evidence type="ECO:0000256" key="7">
    <source>
        <dbReference type="ARBA" id="ARBA00022723"/>
    </source>
</evidence>
<evidence type="ECO:0000256" key="11">
    <source>
        <dbReference type="ARBA" id="ARBA00023242"/>
    </source>
</evidence>
<dbReference type="GO" id="GO:0005737">
    <property type="term" value="C:cytoplasm"/>
    <property type="evidence" value="ECO:0007669"/>
    <property type="project" value="UniProtKB-SubCell"/>
</dbReference>
<dbReference type="AlphaFoldDB" id="A0A6P4Z6Y0"/>
<keyword evidence="15" id="KW-1185">Reference proteome</keyword>
<dbReference type="FunFam" id="2.60.40.150:FF:000042">
    <property type="entry name" value="Copine 3"/>
    <property type="match status" value="1"/>
</dbReference>
<dbReference type="RefSeq" id="XP_019629679.1">
    <property type="nucleotide sequence ID" value="XM_019774120.1"/>
</dbReference>
<dbReference type="CDD" id="cd04047">
    <property type="entry name" value="C2B_Copine"/>
    <property type="match status" value="1"/>
</dbReference>
<evidence type="ECO:0000256" key="8">
    <source>
        <dbReference type="ARBA" id="ARBA00022737"/>
    </source>
</evidence>
<dbReference type="SMART" id="SM00327">
    <property type="entry name" value="VWA"/>
    <property type="match status" value="1"/>
</dbReference>
<dbReference type="InterPro" id="IPR045052">
    <property type="entry name" value="Copine"/>
</dbReference>
<evidence type="ECO:0000256" key="5">
    <source>
        <dbReference type="ARBA" id="ARBA00022475"/>
    </source>
</evidence>
<evidence type="ECO:0000313" key="17">
    <source>
        <dbReference type="RefSeq" id="XP_019629680.1"/>
    </source>
</evidence>
<reference evidence="16 17" key="1">
    <citation type="submission" date="2025-04" db="UniProtKB">
        <authorList>
            <consortium name="RefSeq"/>
        </authorList>
    </citation>
    <scope>IDENTIFICATION</scope>
    <source>
        <tissue evidence="16 17">Gonad</tissue>
    </source>
</reference>
<dbReference type="GO" id="GO:0046872">
    <property type="term" value="F:metal ion binding"/>
    <property type="evidence" value="ECO:0007669"/>
    <property type="project" value="UniProtKB-KW"/>
</dbReference>
<dbReference type="PROSITE" id="PS50234">
    <property type="entry name" value="VWFA"/>
    <property type="match status" value="1"/>
</dbReference>
<dbReference type="InterPro" id="IPR000008">
    <property type="entry name" value="C2_dom"/>
</dbReference>
<dbReference type="CDD" id="cd04048">
    <property type="entry name" value="C2A_Copine"/>
    <property type="match status" value="1"/>
</dbReference>
<evidence type="ECO:0000259" key="13">
    <source>
        <dbReference type="PROSITE" id="PS50004"/>
    </source>
</evidence>
<dbReference type="PANTHER" id="PTHR10857">
    <property type="entry name" value="COPINE"/>
    <property type="match status" value="1"/>
</dbReference>
<dbReference type="PANTHER" id="PTHR10857:SF102">
    <property type="entry name" value="C2 DOMAIN-CONTAINING PROTEIN"/>
    <property type="match status" value="1"/>
</dbReference>
<proteinExistence type="inferred from homology"/>
<dbReference type="SUPFAM" id="SSF53300">
    <property type="entry name" value="vWA-like"/>
    <property type="match status" value="1"/>
</dbReference>
<feature type="region of interest" description="Disordered" evidence="12">
    <location>
        <begin position="534"/>
        <end position="555"/>
    </location>
</feature>
<accession>A0A6P4Z6Y0</accession>
<dbReference type="SMART" id="SM00239">
    <property type="entry name" value="C2"/>
    <property type="match status" value="2"/>
</dbReference>
<dbReference type="InterPro" id="IPR037768">
    <property type="entry name" value="C2B_Copine"/>
</dbReference>
<dbReference type="InterPro" id="IPR010734">
    <property type="entry name" value="Copine_C"/>
</dbReference>
<evidence type="ECO:0000256" key="1">
    <source>
        <dbReference type="ARBA" id="ARBA00004123"/>
    </source>
</evidence>
<keyword evidence="5" id="KW-1003">Cell membrane</keyword>
<dbReference type="OrthoDB" id="5855668at2759"/>